<evidence type="ECO:0000313" key="1">
    <source>
        <dbReference type="EMBL" id="KAI3786439.1"/>
    </source>
</evidence>
<proteinExistence type="predicted"/>
<name>A0ACB9GSK9_9ASTR</name>
<accession>A0ACB9GSK9</accession>
<dbReference type="Proteomes" id="UP001056120">
    <property type="component" value="Linkage Group LG13"/>
</dbReference>
<organism evidence="1 2">
    <name type="scientific">Smallanthus sonchifolius</name>
    <dbReference type="NCBI Taxonomy" id="185202"/>
    <lineage>
        <taxon>Eukaryota</taxon>
        <taxon>Viridiplantae</taxon>
        <taxon>Streptophyta</taxon>
        <taxon>Embryophyta</taxon>
        <taxon>Tracheophyta</taxon>
        <taxon>Spermatophyta</taxon>
        <taxon>Magnoliopsida</taxon>
        <taxon>eudicotyledons</taxon>
        <taxon>Gunneridae</taxon>
        <taxon>Pentapetalae</taxon>
        <taxon>asterids</taxon>
        <taxon>campanulids</taxon>
        <taxon>Asterales</taxon>
        <taxon>Asteraceae</taxon>
        <taxon>Asteroideae</taxon>
        <taxon>Heliantheae alliance</taxon>
        <taxon>Millerieae</taxon>
        <taxon>Smallanthus</taxon>
    </lineage>
</organism>
<protein>
    <submittedName>
        <fullName evidence="1">Uncharacterized protein</fullName>
    </submittedName>
</protein>
<sequence>MSPGLTSGGGTDLLASRLKDNLAENCLQVDGAAQSILWLRLAGLGKRVEVLGQSWGNKHNIEEPEVVKEKKHTDCDAWPGL</sequence>
<reference evidence="1 2" key="2">
    <citation type="journal article" date="2022" name="Mol. Ecol. Resour.">
        <title>The genomes of chicory, endive, great burdock and yacon provide insights into Asteraceae paleo-polyploidization history and plant inulin production.</title>
        <authorList>
            <person name="Fan W."/>
            <person name="Wang S."/>
            <person name="Wang H."/>
            <person name="Wang A."/>
            <person name="Jiang F."/>
            <person name="Liu H."/>
            <person name="Zhao H."/>
            <person name="Xu D."/>
            <person name="Zhang Y."/>
        </authorList>
    </citation>
    <scope>NUCLEOTIDE SEQUENCE [LARGE SCALE GENOMIC DNA]</scope>
    <source>
        <strain evidence="2">cv. Yunnan</strain>
        <tissue evidence="1">Leaves</tissue>
    </source>
</reference>
<keyword evidence="2" id="KW-1185">Reference proteome</keyword>
<dbReference type="EMBL" id="CM042030">
    <property type="protein sequence ID" value="KAI3786439.1"/>
    <property type="molecule type" value="Genomic_DNA"/>
</dbReference>
<comment type="caution">
    <text evidence="1">The sequence shown here is derived from an EMBL/GenBank/DDBJ whole genome shotgun (WGS) entry which is preliminary data.</text>
</comment>
<reference evidence="2" key="1">
    <citation type="journal article" date="2022" name="Mol. Ecol. Resour.">
        <title>The genomes of chicory, endive, great burdock and yacon provide insights into Asteraceae palaeo-polyploidization history and plant inulin production.</title>
        <authorList>
            <person name="Fan W."/>
            <person name="Wang S."/>
            <person name="Wang H."/>
            <person name="Wang A."/>
            <person name="Jiang F."/>
            <person name="Liu H."/>
            <person name="Zhao H."/>
            <person name="Xu D."/>
            <person name="Zhang Y."/>
        </authorList>
    </citation>
    <scope>NUCLEOTIDE SEQUENCE [LARGE SCALE GENOMIC DNA]</scope>
    <source>
        <strain evidence="2">cv. Yunnan</strain>
    </source>
</reference>
<evidence type="ECO:0000313" key="2">
    <source>
        <dbReference type="Proteomes" id="UP001056120"/>
    </source>
</evidence>
<gene>
    <name evidence="1" type="ORF">L1987_40121</name>
</gene>